<sequence length="188" mass="21018">MKKFKIIRAIILGIVITVLSSNVAFAETAEDNKSGDQIMQITVVDENLVKKQEEIDEIIFNNNSKEIIDKGFNVISTSIVGSFVEVRIEPYNEENAEHLYNILGRDMINVVEGEQAMPIANEDSNTDAEFKITSSEDNVQDAELYTSNDIKVNEDKYNGFIVLGLVLTVDALGGVAILSRKRKVSFRR</sequence>
<evidence type="ECO:0000313" key="3">
    <source>
        <dbReference type="EMBL" id="MDC4241516.1"/>
    </source>
</evidence>
<feature type="signal peptide" evidence="2">
    <location>
        <begin position="1"/>
        <end position="26"/>
    </location>
</feature>
<proteinExistence type="predicted"/>
<comment type="caution">
    <text evidence="3">The sequence shown here is derived from an EMBL/GenBank/DDBJ whole genome shotgun (WGS) entry which is preliminary data.</text>
</comment>
<feature type="chain" id="PRO_5040767411" evidence="2">
    <location>
        <begin position="27"/>
        <end position="188"/>
    </location>
</feature>
<keyword evidence="2" id="KW-0732">Signal</keyword>
<keyword evidence="1" id="KW-0812">Transmembrane</keyword>
<feature type="transmembrane region" description="Helical" evidence="1">
    <location>
        <begin position="157"/>
        <end position="178"/>
    </location>
</feature>
<dbReference type="Proteomes" id="UP001141183">
    <property type="component" value="Unassembled WGS sequence"/>
</dbReference>
<organism evidence="3 4">
    <name type="scientific">Clostridium tertium</name>
    <dbReference type="NCBI Taxonomy" id="1559"/>
    <lineage>
        <taxon>Bacteria</taxon>
        <taxon>Bacillati</taxon>
        <taxon>Bacillota</taxon>
        <taxon>Clostridia</taxon>
        <taxon>Eubacteriales</taxon>
        <taxon>Clostridiaceae</taxon>
        <taxon>Clostridium</taxon>
    </lineage>
</organism>
<protein>
    <submittedName>
        <fullName evidence="3">Uncharacterized protein</fullName>
    </submittedName>
</protein>
<dbReference type="EMBL" id="JAMRYU010000016">
    <property type="protein sequence ID" value="MDC4241516.1"/>
    <property type="molecule type" value="Genomic_DNA"/>
</dbReference>
<gene>
    <name evidence="3" type="ORF">NE398_15365</name>
</gene>
<keyword evidence="1" id="KW-1133">Transmembrane helix</keyword>
<reference evidence="3" key="1">
    <citation type="submission" date="2022-05" db="EMBL/GenBank/DDBJ databases">
        <title>Draft genome sequence of Clostridium tertium strain CP3 isolated from Peru.</title>
        <authorList>
            <person name="Hurtado R."/>
            <person name="Lima L."/>
            <person name="Sousa T."/>
            <person name="Jaiswal A.K."/>
            <person name="Tiwari S."/>
            <person name="Maturrano L."/>
            <person name="Brenig B."/>
            <person name="Azevedo V."/>
        </authorList>
    </citation>
    <scope>NUCLEOTIDE SEQUENCE</scope>
    <source>
        <strain evidence="3">CP3</strain>
    </source>
</reference>
<keyword evidence="4" id="KW-1185">Reference proteome</keyword>
<evidence type="ECO:0000256" key="1">
    <source>
        <dbReference type="SAM" id="Phobius"/>
    </source>
</evidence>
<evidence type="ECO:0000256" key="2">
    <source>
        <dbReference type="SAM" id="SignalP"/>
    </source>
</evidence>
<dbReference type="RefSeq" id="WP_111928521.1">
    <property type="nucleotide sequence ID" value="NZ_JAMRYU010000016.1"/>
</dbReference>
<name>A0A9X3XMV2_9CLOT</name>
<evidence type="ECO:0000313" key="4">
    <source>
        <dbReference type="Proteomes" id="UP001141183"/>
    </source>
</evidence>
<dbReference type="AlphaFoldDB" id="A0A9X3XMV2"/>
<accession>A0A9X3XMV2</accession>
<keyword evidence="1" id="KW-0472">Membrane</keyword>